<dbReference type="GO" id="GO:0009982">
    <property type="term" value="F:pseudouridine synthase activity"/>
    <property type="evidence" value="ECO:0007669"/>
    <property type="project" value="InterPro"/>
</dbReference>
<sequence length="239" mass="26920">MAPKIIYEDADFLAVNKPAGLLVHRVSGKRGEDETLTSWLLSRYPEIKRVGDDPEARPGIVHRLDREASGVLLVAKNQDTFHYLKSLFKTRAITKIYLAWVRGRVLPRRGAVESPIGMVRGTLKRSLRGALMRKEAVTEYRVLEYAGEGTKEPFSFLEVRPRTGRTHQIRVHLQSIGHPIVGDRLYGPKSQPAWATRLMLHALSLEFTTRQGERLKIEAEPDTGFVRPRFGIDGSAEAA</sequence>
<dbReference type="InterPro" id="IPR020103">
    <property type="entry name" value="PsdUridine_synth_cat_dom_sf"/>
</dbReference>
<gene>
    <name evidence="3" type="ORF">A3A43_03380</name>
</gene>
<dbReference type="Pfam" id="PF00849">
    <property type="entry name" value="PseudoU_synth_2"/>
    <property type="match status" value="1"/>
</dbReference>
<feature type="domain" description="Pseudouridine synthase RsuA/RluA-like" evidence="2">
    <location>
        <begin position="11"/>
        <end position="175"/>
    </location>
</feature>
<evidence type="ECO:0000313" key="4">
    <source>
        <dbReference type="Proteomes" id="UP000178495"/>
    </source>
</evidence>
<name>A0A1G2CJN0_9BACT</name>
<dbReference type="InterPro" id="IPR050188">
    <property type="entry name" value="RluA_PseudoU_synthase"/>
</dbReference>
<dbReference type="Gene3D" id="3.30.2350.10">
    <property type="entry name" value="Pseudouridine synthase"/>
    <property type="match status" value="1"/>
</dbReference>
<dbReference type="GO" id="GO:0003723">
    <property type="term" value="F:RNA binding"/>
    <property type="evidence" value="ECO:0007669"/>
    <property type="project" value="InterPro"/>
</dbReference>
<dbReference type="STRING" id="1798652.A3A43_03380"/>
<dbReference type="InterPro" id="IPR006145">
    <property type="entry name" value="PsdUridine_synth_RsuA/RluA"/>
</dbReference>
<comment type="caution">
    <text evidence="3">The sequence shown here is derived from an EMBL/GenBank/DDBJ whole genome shotgun (WGS) entry which is preliminary data.</text>
</comment>
<comment type="similarity">
    <text evidence="1">Belongs to the pseudouridine synthase RluA family.</text>
</comment>
<dbReference type="AlphaFoldDB" id="A0A1G2CJN0"/>
<protein>
    <recommendedName>
        <fullName evidence="2">Pseudouridine synthase RsuA/RluA-like domain-containing protein</fullName>
    </recommendedName>
</protein>
<evidence type="ECO:0000256" key="1">
    <source>
        <dbReference type="ARBA" id="ARBA00010876"/>
    </source>
</evidence>
<accession>A0A1G2CJN0</accession>
<dbReference type="PANTHER" id="PTHR21600:SF87">
    <property type="entry name" value="RNA PSEUDOURIDYLATE SYNTHASE DOMAIN-CONTAINING PROTEIN 1"/>
    <property type="match status" value="1"/>
</dbReference>
<dbReference type="GO" id="GO:0140098">
    <property type="term" value="F:catalytic activity, acting on RNA"/>
    <property type="evidence" value="ECO:0007669"/>
    <property type="project" value="UniProtKB-ARBA"/>
</dbReference>
<reference evidence="3 4" key="1">
    <citation type="journal article" date="2016" name="Nat. Commun.">
        <title>Thousands of microbial genomes shed light on interconnected biogeochemical processes in an aquifer system.</title>
        <authorList>
            <person name="Anantharaman K."/>
            <person name="Brown C.T."/>
            <person name="Hug L.A."/>
            <person name="Sharon I."/>
            <person name="Castelle C.J."/>
            <person name="Probst A.J."/>
            <person name="Thomas B.C."/>
            <person name="Singh A."/>
            <person name="Wilkins M.J."/>
            <person name="Karaoz U."/>
            <person name="Brodie E.L."/>
            <person name="Williams K.H."/>
            <person name="Hubbard S.S."/>
            <person name="Banfield J.F."/>
        </authorList>
    </citation>
    <scope>NUCLEOTIDE SEQUENCE [LARGE SCALE GENOMIC DNA]</scope>
</reference>
<dbReference type="SUPFAM" id="SSF55120">
    <property type="entry name" value="Pseudouridine synthase"/>
    <property type="match status" value="1"/>
</dbReference>
<dbReference type="EMBL" id="MHLC01000010">
    <property type="protein sequence ID" value="OGZ01457.1"/>
    <property type="molecule type" value="Genomic_DNA"/>
</dbReference>
<organism evidence="3 4">
    <name type="scientific">Candidatus Liptonbacteria bacterium RIFCSPLOWO2_01_FULL_56_20</name>
    <dbReference type="NCBI Taxonomy" id="1798652"/>
    <lineage>
        <taxon>Bacteria</taxon>
        <taxon>Candidatus Liptoniibacteriota</taxon>
    </lineage>
</organism>
<dbReference type="Proteomes" id="UP000178495">
    <property type="component" value="Unassembled WGS sequence"/>
</dbReference>
<proteinExistence type="inferred from homology"/>
<evidence type="ECO:0000313" key="3">
    <source>
        <dbReference type="EMBL" id="OGZ01457.1"/>
    </source>
</evidence>
<dbReference type="CDD" id="cd02869">
    <property type="entry name" value="PseudoU_synth_RluA_like"/>
    <property type="match status" value="1"/>
</dbReference>
<evidence type="ECO:0000259" key="2">
    <source>
        <dbReference type="Pfam" id="PF00849"/>
    </source>
</evidence>
<dbReference type="GO" id="GO:0000455">
    <property type="term" value="P:enzyme-directed rRNA pseudouridine synthesis"/>
    <property type="evidence" value="ECO:0007669"/>
    <property type="project" value="TreeGrafter"/>
</dbReference>
<dbReference type="PANTHER" id="PTHR21600">
    <property type="entry name" value="MITOCHONDRIAL RNA PSEUDOURIDINE SYNTHASE"/>
    <property type="match status" value="1"/>
</dbReference>